<dbReference type="Pfam" id="PF01076">
    <property type="entry name" value="Mob_Pre"/>
    <property type="match status" value="1"/>
</dbReference>
<feature type="compositionally biased region" description="Basic and acidic residues" evidence="3">
    <location>
        <begin position="351"/>
        <end position="361"/>
    </location>
</feature>
<evidence type="ECO:0000256" key="3">
    <source>
        <dbReference type="SAM" id="MobiDB-lite"/>
    </source>
</evidence>
<evidence type="ECO:0000256" key="1">
    <source>
        <dbReference type="ARBA" id="ARBA00010657"/>
    </source>
</evidence>
<feature type="coiled-coil region" evidence="2">
    <location>
        <begin position="233"/>
        <end position="290"/>
    </location>
</feature>
<accession>A0A9D2CSS5</accession>
<dbReference type="CDD" id="cd17242">
    <property type="entry name" value="MobM_relaxase"/>
    <property type="match status" value="1"/>
</dbReference>
<evidence type="ECO:0000313" key="5">
    <source>
        <dbReference type="Proteomes" id="UP000886750"/>
    </source>
</evidence>
<evidence type="ECO:0000256" key="2">
    <source>
        <dbReference type="SAM" id="Coils"/>
    </source>
</evidence>
<dbReference type="Proteomes" id="UP000886750">
    <property type="component" value="Unassembled WGS sequence"/>
</dbReference>
<name>A0A9D2CSS5_9FIRM</name>
<reference evidence="4" key="2">
    <citation type="submission" date="2021-04" db="EMBL/GenBank/DDBJ databases">
        <authorList>
            <person name="Gilroy R."/>
        </authorList>
    </citation>
    <scope>NUCLEOTIDE SEQUENCE</scope>
    <source>
        <strain evidence="4">1345</strain>
    </source>
</reference>
<evidence type="ECO:0000313" key="4">
    <source>
        <dbReference type="EMBL" id="HIY96991.1"/>
    </source>
</evidence>
<sequence>MSEETAISYLVCNLQKISNEKKDNVTPIELENERDESYTPDNPNIDLSRTRRNYHTVHRSERYMDYINGRIATLPLKRKVRKDAVLMGAFVISSDGEFFNRLILSQQRRFFEDATEYFAERYGEENIISAVVHMDETTPHMHLNLVPIVDRRLCAKELFTPKTLRELQSDFWEKVGKKWNLERGKPGSQAKHKSVAEYKAQKILESARNEAKNIISEADGKAQAAKLQADSIVSQAEQTAAETKQQAQEYLNGVIQSVEEEKTKPTPKKRKQAEEEIRVLRAENAALRQAKDISDHDRADLFELYQESERANKSKESVYKMVSDILSAYPDEFRTLLHKSREKKTTPYYKENSHGYDRGGK</sequence>
<comment type="caution">
    <text evidence="4">The sequence shown here is derived from an EMBL/GenBank/DDBJ whole genome shotgun (WGS) entry which is preliminary data.</text>
</comment>
<keyword evidence="2" id="KW-0175">Coiled coil</keyword>
<proteinExistence type="inferred from homology"/>
<protein>
    <submittedName>
        <fullName evidence="4">Plasmid recombination protein</fullName>
    </submittedName>
</protein>
<dbReference type="GO" id="GO:0006310">
    <property type="term" value="P:DNA recombination"/>
    <property type="evidence" value="ECO:0007669"/>
    <property type="project" value="InterPro"/>
</dbReference>
<dbReference type="InterPro" id="IPR001668">
    <property type="entry name" value="Mob_Pre"/>
</dbReference>
<feature type="region of interest" description="Disordered" evidence="3">
    <location>
        <begin position="338"/>
        <end position="361"/>
    </location>
</feature>
<dbReference type="EMBL" id="DXCQ01000038">
    <property type="protein sequence ID" value="HIY96991.1"/>
    <property type="molecule type" value="Genomic_DNA"/>
</dbReference>
<dbReference type="GO" id="GO:0003677">
    <property type="term" value="F:DNA binding"/>
    <property type="evidence" value="ECO:0007669"/>
    <property type="project" value="InterPro"/>
</dbReference>
<gene>
    <name evidence="4" type="ORF">H9729_04820</name>
</gene>
<comment type="similarity">
    <text evidence="1">Belongs to the plasmid mobilization pre family.</text>
</comment>
<organism evidence="4 5">
    <name type="scientific">Candidatus Borkfalkia excrementigallinarum</name>
    <dbReference type="NCBI Taxonomy" id="2838506"/>
    <lineage>
        <taxon>Bacteria</taxon>
        <taxon>Bacillati</taxon>
        <taxon>Bacillota</taxon>
        <taxon>Clostridia</taxon>
        <taxon>Christensenellales</taxon>
        <taxon>Christensenellaceae</taxon>
        <taxon>Candidatus Borkfalkia</taxon>
    </lineage>
</organism>
<dbReference type="AlphaFoldDB" id="A0A9D2CSS5"/>
<dbReference type="NCBIfam" id="NF041497">
    <property type="entry name" value="MobV"/>
    <property type="match status" value="1"/>
</dbReference>
<reference evidence="4" key="1">
    <citation type="journal article" date="2021" name="PeerJ">
        <title>Extensive microbial diversity within the chicken gut microbiome revealed by metagenomics and culture.</title>
        <authorList>
            <person name="Gilroy R."/>
            <person name="Ravi A."/>
            <person name="Getino M."/>
            <person name="Pursley I."/>
            <person name="Horton D.L."/>
            <person name="Alikhan N.F."/>
            <person name="Baker D."/>
            <person name="Gharbi K."/>
            <person name="Hall N."/>
            <person name="Watson M."/>
            <person name="Adriaenssens E.M."/>
            <person name="Foster-Nyarko E."/>
            <person name="Jarju S."/>
            <person name="Secka A."/>
            <person name="Antonio M."/>
            <person name="Oren A."/>
            <person name="Chaudhuri R.R."/>
            <person name="La Ragione R."/>
            <person name="Hildebrand F."/>
            <person name="Pallen M.J."/>
        </authorList>
    </citation>
    <scope>NUCLEOTIDE SEQUENCE</scope>
    <source>
        <strain evidence="4">1345</strain>
    </source>
</reference>
<dbReference type="Gene3D" id="3.30.930.30">
    <property type="match status" value="1"/>
</dbReference>